<protein>
    <submittedName>
        <fullName evidence="1">Uncharacterized protein</fullName>
    </submittedName>
</protein>
<reference evidence="1" key="1">
    <citation type="submission" date="2019-08" db="EMBL/GenBank/DDBJ databases">
        <title>The improved chromosome-level genome for the pearl oyster Pinctada fucata martensii using PacBio sequencing and Hi-C.</title>
        <authorList>
            <person name="Zheng Z."/>
        </authorList>
    </citation>
    <scope>NUCLEOTIDE SEQUENCE</scope>
    <source>
        <strain evidence="1">ZZ-2019</strain>
        <tissue evidence="1">Adductor muscle</tissue>
    </source>
</reference>
<name>A0AA89BP67_PINIB</name>
<evidence type="ECO:0000313" key="1">
    <source>
        <dbReference type="EMBL" id="KAK3086112.1"/>
    </source>
</evidence>
<comment type="caution">
    <text evidence="1">The sequence shown here is derived from an EMBL/GenBank/DDBJ whole genome shotgun (WGS) entry which is preliminary data.</text>
</comment>
<evidence type="ECO:0000313" key="2">
    <source>
        <dbReference type="Proteomes" id="UP001186944"/>
    </source>
</evidence>
<sequence length="66" mass="6887">MTNAIDSAGGVAGCQAAVVAIDSSKQQLTSHKWKDVNKVTDLEIKGTSMTTYRAFGIGTGRAIDVT</sequence>
<dbReference type="EMBL" id="VSWD01000012">
    <property type="protein sequence ID" value="KAK3086112.1"/>
    <property type="molecule type" value="Genomic_DNA"/>
</dbReference>
<proteinExistence type="predicted"/>
<keyword evidence="2" id="KW-1185">Reference proteome</keyword>
<dbReference type="Proteomes" id="UP001186944">
    <property type="component" value="Unassembled WGS sequence"/>
</dbReference>
<organism evidence="1 2">
    <name type="scientific">Pinctada imbricata</name>
    <name type="common">Atlantic pearl-oyster</name>
    <name type="synonym">Pinctada martensii</name>
    <dbReference type="NCBI Taxonomy" id="66713"/>
    <lineage>
        <taxon>Eukaryota</taxon>
        <taxon>Metazoa</taxon>
        <taxon>Spiralia</taxon>
        <taxon>Lophotrochozoa</taxon>
        <taxon>Mollusca</taxon>
        <taxon>Bivalvia</taxon>
        <taxon>Autobranchia</taxon>
        <taxon>Pteriomorphia</taxon>
        <taxon>Pterioida</taxon>
        <taxon>Pterioidea</taxon>
        <taxon>Pteriidae</taxon>
        <taxon>Pinctada</taxon>
    </lineage>
</organism>
<gene>
    <name evidence="1" type="ORF">FSP39_013718</name>
</gene>
<dbReference type="AlphaFoldDB" id="A0AA89BP67"/>
<accession>A0AA89BP67</accession>